<evidence type="ECO:0000256" key="1">
    <source>
        <dbReference type="SAM" id="MobiDB-lite"/>
    </source>
</evidence>
<proteinExistence type="predicted"/>
<organism evidence="2 3">
    <name type="scientific">Parascaris univalens</name>
    <name type="common">Nematode worm</name>
    <dbReference type="NCBI Taxonomy" id="6257"/>
    <lineage>
        <taxon>Eukaryota</taxon>
        <taxon>Metazoa</taxon>
        <taxon>Ecdysozoa</taxon>
        <taxon>Nematoda</taxon>
        <taxon>Chromadorea</taxon>
        <taxon>Rhabditida</taxon>
        <taxon>Spirurina</taxon>
        <taxon>Ascaridomorpha</taxon>
        <taxon>Ascaridoidea</taxon>
        <taxon>Ascarididae</taxon>
        <taxon>Parascaris</taxon>
    </lineage>
</organism>
<accession>A0A915AEK2</accession>
<reference evidence="3" key="1">
    <citation type="submission" date="2022-11" db="UniProtKB">
        <authorList>
            <consortium name="WormBaseParasite"/>
        </authorList>
    </citation>
    <scope>IDENTIFICATION</scope>
</reference>
<evidence type="ECO:0000313" key="2">
    <source>
        <dbReference type="Proteomes" id="UP000887569"/>
    </source>
</evidence>
<evidence type="ECO:0000313" key="3">
    <source>
        <dbReference type="WBParaSite" id="PgR006_g088_t03"/>
    </source>
</evidence>
<feature type="region of interest" description="Disordered" evidence="1">
    <location>
        <begin position="51"/>
        <end position="97"/>
    </location>
</feature>
<sequence>PIVRFQDNQCRLLNKRIVEIRCKNEQLRTSFMQMAVYKSQLEKQLAVVQGLRPQNESEKGDSGMLQRSLDVSVSTTLSNGKPYRDQKEQQNTPSTLT</sequence>
<feature type="compositionally biased region" description="Polar residues" evidence="1">
    <location>
        <begin position="69"/>
        <end position="79"/>
    </location>
</feature>
<dbReference type="WBParaSite" id="PgR006_g088_t03">
    <property type="protein sequence ID" value="PgR006_g088_t03"/>
    <property type="gene ID" value="PgR006_g088"/>
</dbReference>
<keyword evidence="2" id="KW-1185">Reference proteome</keyword>
<name>A0A915AEK2_PARUN</name>
<protein>
    <submittedName>
        <fullName evidence="3">RING-type domain-containing protein</fullName>
    </submittedName>
</protein>
<dbReference type="Proteomes" id="UP000887569">
    <property type="component" value="Unplaced"/>
</dbReference>
<dbReference type="AlphaFoldDB" id="A0A915AEK2"/>